<comment type="caution">
    <text evidence="2">The sequence shown here is derived from an EMBL/GenBank/DDBJ whole genome shotgun (WGS) entry which is preliminary data.</text>
</comment>
<dbReference type="InterPro" id="IPR017087">
    <property type="entry name" value="UCP037004"/>
</dbReference>
<dbReference type="InterPro" id="IPR007553">
    <property type="entry name" value="2-thiour_desulf"/>
</dbReference>
<dbReference type="EMBL" id="VSSQ01001333">
    <property type="protein sequence ID" value="MPM07418.1"/>
    <property type="molecule type" value="Genomic_DNA"/>
</dbReference>
<accession>A0A644WV97</accession>
<evidence type="ECO:0000259" key="1">
    <source>
        <dbReference type="Pfam" id="PF08349"/>
    </source>
</evidence>
<gene>
    <name evidence="2" type="ORF">SDC9_53724</name>
</gene>
<evidence type="ECO:0000313" key="2">
    <source>
        <dbReference type="EMBL" id="MPM07418.1"/>
    </source>
</evidence>
<organism evidence="2">
    <name type="scientific">bioreactor metagenome</name>
    <dbReference type="NCBI Taxonomy" id="1076179"/>
    <lineage>
        <taxon>unclassified sequences</taxon>
        <taxon>metagenomes</taxon>
        <taxon>ecological metagenomes</taxon>
    </lineage>
</organism>
<sequence length="321" mass="37791">MKEDKKPTIVVSRCLGFCNCRYNGDMISDKFVEKLKKYVNYITVCPEVDIGLETPRKPIRLILEKEKIELYEPHSGNVYTREMDEYSNEFFKSLEEVHGFILKGRSPSCGIKNVKLYLGKEKTIGSKKSIGLFASYAIKNYPYLPIEEEGRLTNHAIREHFLIKVYIFFKFKEVEKSNSIKELIKFHSNNKYLLMAYNRSQLKHLGQIVANDEKKHFNEIINDYEHHLGLAFSKIPRKGNYINTFMHIFGYFSDYLSKDEKEFVLDIFNKYKEDKIHMDVPLNILKTYAIKYNEEYLLNQTIWSSYPEELLDISDSGKEGI</sequence>
<name>A0A644WV97_9ZZZZ</name>
<dbReference type="Pfam" id="PF08349">
    <property type="entry name" value="DUF1722"/>
    <property type="match status" value="1"/>
</dbReference>
<protein>
    <recommendedName>
        <fullName evidence="1">DUF1722 domain-containing protein</fullName>
    </recommendedName>
</protein>
<dbReference type="PANTHER" id="PTHR30087:SF0">
    <property type="entry name" value="INNER MEMBRANE PROTEIN"/>
    <property type="match status" value="1"/>
</dbReference>
<dbReference type="PANTHER" id="PTHR30087">
    <property type="entry name" value="INNER MEMBRANE PROTEIN"/>
    <property type="match status" value="1"/>
</dbReference>
<reference evidence="2" key="1">
    <citation type="submission" date="2019-08" db="EMBL/GenBank/DDBJ databases">
        <authorList>
            <person name="Kucharzyk K."/>
            <person name="Murdoch R.W."/>
            <person name="Higgins S."/>
            <person name="Loffler F."/>
        </authorList>
    </citation>
    <scope>NUCLEOTIDE SEQUENCE</scope>
</reference>
<dbReference type="AlphaFoldDB" id="A0A644WV97"/>
<dbReference type="PIRSF" id="PIRSF037004">
    <property type="entry name" value="UCP037004"/>
    <property type="match status" value="1"/>
</dbReference>
<feature type="domain" description="DUF1722" evidence="1">
    <location>
        <begin position="191"/>
        <end position="307"/>
    </location>
</feature>
<dbReference type="Pfam" id="PF04463">
    <property type="entry name" value="2-thiour_desulf"/>
    <property type="match status" value="1"/>
</dbReference>
<dbReference type="InterPro" id="IPR013560">
    <property type="entry name" value="DUF1722"/>
</dbReference>
<proteinExistence type="predicted"/>